<feature type="compositionally biased region" description="Low complexity" evidence="1">
    <location>
        <begin position="22"/>
        <end position="32"/>
    </location>
</feature>
<keyword evidence="3" id="KW-1185">Reference proteome</keyword>
<sequence length="254" mass="26615">MSELPGESVAAEEEVCHSGALRPRQPRSAPATSSPPPSPDPGAPAEGSGKGFSKSPMESFTRRILLTASSILLIGMNPPFTKIGYKFDDYAFLYPLNLTIKERRGADHVDTGEDASLERESPVLKEVGDEEAIGVHLDPVPAGEGDHHRGDSPGDGVVVGRHVDAEQAVEVDDCVVLVDALLRPAVADVLGNGSLPVREYSPGNSKADIMGEDGGLVDVVVAVDCVDPVEHGDSQAGGEGGLLDLPHHLDPVLR</sequence>
<dbReference type="EMBL" id="LR746267">
    <property type="protein sequence ID" value="CAA7394742.1"/>
    <property type="molecule type" value="Genomic_DNA"/>
</dbReference>
<evidence type="ECO:0000313" key="2">
    <source>
        <dbReference type="EMBL" id="CAA7394742.1"/>
    </source>
</evidence>
<feature type="compositionally biased region" description="Pro residues" evidence="1">
    <location>
        <begin position="33"/>
        <end position="42"/>
    </location>
</feature>
<reference evidence="2" key="1">
    <citation type="submission" date="2020-02" db="EMBL/GenBank/DDBJ databases">
        <authorList>
            <person name="Scholz U."/>
            <person name="Mascher M."/>
            <person name="Fiebig A."/>
        </authorList>
    </citation>
    <scope>NUCLEOTIDE SEQUENCE</scope>
</reference>
<organism evidence="2 3">
    <name type="scientific">Spirodela intermedia</name>
    <name type="common">Intermediate duckweed</name>
    <dbReference type="NCBI Taxonomy" id="51605"/>
    <lineage>
        <taxon>Eukaryota</taxon>
        <taxon>Viridiplantae</taxon>
        <taxon>Streptophyta</taxon>
        <taxon>Embryophyta</taxon>
        <taxon>Tracheophyta</taxon>
        <taxon>Spermatophyta</taxon>
        <taxon>Magnoliopsida</taxon>
        <taxon>Liliopsida</taxon>
        <taxon>Araceae</taxon>
        <taxon>Lemnoideae</taxon>
        <taxon>Spirodela</taxon>
    </lineage>
</organism>
<evidence type="ECO:0000256" key="1">
    <source>
        <dbReference type="SAM" id="MobiDB-lite"/>
    </source>
</evidence>
<protein>
    <submittedName>
        <fullName evidence="2">Uncharacterized protein</fullName>
    </submittedName>
</protein>
<dbReference type="Proteomes" id="UP000663760">
    <property type="component" value="Chromosome 4"/>
</dbReference>
<proteinExistence type="predicted"/>
<gene>
    <name evidence="2" type="ORF">SI8410_04005403</name>
</gene>
<feature type="region of interest" description="Disordered" evidence="1">
    <location>
        <begin position="1"/>
        <end position="56"/>
    </location>
</feature>
<evidence type="ECO:0000313" key="3">
    <source>
        <dbReference type="Proteomes" id="UP000663760"/>
    </source>
</evidence>
<accession>A0A7I8KB83</accession>
<dbReference type="AlphaFoldDB" id="A0A7I8KB83"/>
<name>A0A7I8KB83_SPIIN</name>